<evidence type="ECO:0000259" key="8">
    <source>
        <dbReference type="PROSITE" id="PS50016"/>
    </source>
</evidence>
<dbReference type="PROSITE" id="PS50016">
    <property type="entry name" value="ZF_PHD_2"/>
    <property type="match status" value="1"/>
</dbReference>
<evidence type="ECO:0000256" key="6">
    <source>
        <dbReference type="PROSITE-ProRule" id="PRU00146"/>
    </source>
</evidence>
<feature type="compositionally biased region" description="Low complexity" evidence="7">
    <location>
        <begin position="1308"/>
        <end position="1325"/>
    </location>
</feature>
<dbReference type="PROSITE" id="PS51186">
    <property type="entry name" value="GNAT"/>
    <property type="match status" value="1"/>
</dbReference>
<keyword evidence="3 6" id="KW-0863">Zinc-finger</keyword>
<dbReference type="InterPro" id="IPR019786">
    <property type="entry name" value="Zinc_finger_PHD-type_CS"/>
</dbReference>
<dbReference type="SUPFAM" id="SSF55729">
    <property type="entry name" value="Acyl-CoA N-acyltransferases (Nat)"/>
    <property type="match status" value="1"/>
</dbReference>
<dbReference type="Pfam" id="PF16135">
    <property type="entry name" value="TDBD"/>
    <property type="match status" value="2"/>
</dbReference>
<feature type="compositionally biased region" description="Low complexity" evidence="7">
    <location>
        <begin position="401"/>
        <end position="416"/>
    </location>
</feature>
<feature type="region of interest" description="Disordered" evidence="7">
    <location>
        <begin position="745"/>
        <end position="817"/>
    </location>
</feature>
<dbReference type="Pfam" id="PF23209">
    <property type="entry name" value="IDM1_C"/>
    <property type="match status" value="1"/>
</dbReference>
<dbReference type="Gene3D" id="3.30.40.10">
    <property type="entry name" value="Zinc/RING finger domain, C3HC4 (zinc finger)"/>
    <property type="match status" value="2"/>
</dbReference>
<feature type="domain" description="N-acetyltransferase" evidence="9">
    <location>
        <begin position="1047"/>
        <end position="1208"/>
    </location>
</feature>
<keyword evidence="5" id="KW-0539">Nucleus</keyword>
<evidence type="ECO:0000256" key="7">
    <source>
        <dbReference type="SAM" id="MobiDB-lite"/>
    </source>
</evidence>
<dbReference type="GO" id="GO:0008270">
    <property type="term" value="F:zinc ion binding"/>
    <property type="evidence" value="ECO:0007669"/>
    <property type="project" value="UniProtKB-KW"/>
</dbReference>
<sequence>MLGTPRPTAGCVRLVHMYNGALRPSWTLKHASWALTGPPLHLTCHTDPPTYTCLRLNGQPSKQKQSHSTKWVAGEGVHSTGLTSPPRCRRRGFAPVQLPTSGGRPPASPSHMRQSRRRTPKRELANLDQESLDLSSPRACRSSAARLAAESGAAGLGGRPRPGEAGGAAMPAQAPDSTPAQSKSRRGSSPVRLRQSVLSLSAARLGVQRDASEAGPDDARLSAGGDPPAVPEATREAAPEASEAPRSAGSAPRKRQRVSNGRRAPAAEPVMVPATARGSPGTRGSLPPPPEDGCEMEGLLAAAAEARTVGDLTGRVLALFPASRGSARKAATFKEMHATLCPGQSFTSRATALPAMVRSLWTLAGKDGAEGEASVHAGQELASDQHLETAGPKSKVDEPLSAASGHAHGAAEGSEAGVTVVAEQPLRGPAGIVQPELKEEAKSGLEAALLGVEGIGPATFKEEGAGPAPSAEAAGQSMPDGEEGDTPADAPASGGLTRQPLQQSAPDAKTASIDPSPSCDLPDALALPAPPPPGTEAAPGGPTPTAGPFLPPPPSAPFQVPDSLAHHPEGLVRLAWEVRDALGLGRGQAAHLRTLMRTGLLAGRSVRFQTKNGRVLLTGRVDGAGQVVCGCRACAGAACVSPSEFEEHSGSRDRRPADGIFLDDFDVSIKTLLGIVNSAELAAAAADLHADACHACALGGDLLCCDACTSAWHLACAELDAVPPGDWLCRLCVADGVILPARGGAGGGGGADAAATPSSSGRRPRAAAGATPQRYDAGQAAAPRGTPSGGRRGRPPKGTGGRGGGVRPTAPDHVPGRVRMAAPSRDFRVAGARGVRNQNKHRRLFEGSEGALRQGDALSYQTAQGEVLLRGTAVVSAMGPSGILCDCCGAVVSCSQFEAHAGRAQRRQPYENIYTADGIPLKQLALLLPDLEEGGEDAGAEDDAGEGHIVMAEDGATGGCVLCHEPDFQRGGFGPRTIMICDQCEREFHVGCLADAGLAHLDALPEGEWFCSGECSAIHARLRARVEEGVVDIPGHPQHSWQVLRGKDGRVASAWALRAAQEVLQESFDPIVDMVTGADLLPLMLHARSHREWDYKGMHTLLLRHKGKPVVSAIVRVLGPGAAELPLIATRFAARRQGHARVLVDAFCAFLADAGVHRLVLPAAHETVLTWQHGFGMAHMPEEALRLYRHQLHILVFPGTEVLWKTLPGTAAPAAHHTLHARPDPAVHTVAAVLAGIVAAVEGEHVAREVAAVVAELVQAAVEGVGGEDQPGPREAVRGGVGSAKDPTRALLGLEDEGRVPLTVATGTPLAPAAGPRPACETVPAPTAPVPASPAELAEERERQRVHSATPLTGATTPAAGGGAMLPLGDVLPGFAACSTPINVA</sequence>
<feature type="compositionally biased region" description="Gly residues" evidence="7">
    <location>
        <begin position="154"/>
        <end position="166"/>
    </location>
</feature>
<dbReference type="SMART" id="SM00249">
    <property type="entry name" value="PHD"/>
    <property type="match status" value="2"/>
</dbReference>
<evidence type="ECO:0000313" key="10">
    <source>
        <dbReference type="EMBL" id="JAT72626.1"/>
    </source>
</evidence>
<evidence type="ECO:0008006" key="11">
    <source>
        <dbReference type="Google" id="ProtNLM"/>
    </source>
</evidence>
<proteinExistence type="predicted"/>
<feature type="compositionally biased region" description="Low complexity" evidence="7">
    <location>
        <begin position="239"/>
        <end position="251"/>
    </location>
</feature>
<dbReference type="PROSITE" id="PS01359">
    <property type="entry name" value="ZF_PHD_1"/>
    <property type="match status" value="1"/>
</dbReference>
<feature type="region of interest" description="Disordered" evidence="7">
    <location>
        <begin position="1308"/>
        <end position="1347"/>
    </location>
</feature>
<organism evidence="10">
    <name type="scientific">Auxenochlorella protothecoides</name>
    <name type="common">Green microalga</name>
    <name type="synonym">Chlorella protothecoides</name>
    <dbReference type="NCBI Taxonomy" id="3075"/>
    <lineage>
        <taxon>Eukaryota</taxon>
        <taxon>Viridiplantae</taxon>
        <taxon>Chlorophyta</taxon>
        <taxon>core chlorophytes</taxon>
        <taxon>Trebouxiophyceae</taxon>
        <taxon>Chlorellales</taxon>
        <taxon>Chlorellaceae</taxon>
        <taxon>Auxenochlorella</taxon>
    </lineage>
</organism>
<comment type="subcellular location">
    <subcellularLocation>
        <location evidence="1">Nucleus</location>
    </subcellularLocation>
</comment>
<feature type="region of interest" description="Disordered" evidence="7">
    <location>
        <begin position="207"/>
        <end position="291"/>
    </location>
</feature>
<dbReference type="InterPro" id="IPR000182">
    <property type="entry name" value="GNAT_dom"/>
</dbReference>
<keyword evidence="2" id="KW-0479">Metal-binding</keyword>
<dbReference type="Gene3D" id="3.40.630.30">
    <property type="match status" value="1"/>
</dbReference>
<dbReference type="GO" id="GO:0005634">
    <property type="term" value="C:nucleus"/>
    <property type="evidence" value="ECO:0007669"/>
    <property type="project" value="UniProtKB-SubCell"/>
</dbReference>
<dbReference type="GO" id="GO:0016747">
    <property type="term" value="F:acyltransferase activity, transferring groups other than amino-acyl groups"/>
    <property type="evidence" value="ECO:0007669"/>
    <property type="project" value="InterPro"/>
</dbReference>
<feature type="region of interest" description="Disordered" evidence="7">
    <location>
        <begin position="384"/>
        <end position="416"/>
    </location>
</feature>
<feature type="compositionally biased region" description="Low complexity" evidence="7">
    <location>
        <begin position="134"/>
        <end position="153"/>
    </location>
</feature>
<feature type="region of interest" description="Disordered" evidence="7">
    <location>
        <begin position="458"/>
        <end position="563"/>
    </location>
</feature>
<dbReference type="InterPro" id="IPR056511">
    <property type="entry name" value="IDM1_C"/>
</dbReference>
<evidence type="ECO:0000256" key="2">
    <source>
        <dbReference type="ARBA" id="ARBA00022723"/>
    </source>
</evidence>
<dbReference type="SUPFAM" id="SSF57903">
    <property type="entry name" value="FYVE/PHD zinc finger"/>
    <property type="match status" value="2"/>
</dbReference>
<dbReference type="GO" id="GO:0003682">
    <property type="term" value="F:chromatin binding"/>
    <property type="evidence" value="ECO:0007669"/>
    <property type="project" value="TreeGrafter"/>
</dbReference>
<evidence type="ECO:0000256" key="3">
    <source>
        <dbReference type="ARBA" id="ARBA00022771"/>
    </source>
</evidence>
<feature type="domain" description="PHD-type" evidence="8">
    <location>
        <begin position="690"/>
        <end position="735"/>
    </location>
</feature>
<accession>A0A1D2A0C1</accession>
<name>A0A1D2A0C1_AUXPR</name>
<dbReference type="PANTHER" id="PTHR47025:SF2">
    <property type="entry name" value="AUTOIMMUNE REGULATOR"/>
    <property type="match status" value="1"/>
</dbReference>
<dbReference type="InterPro" id="IPR013083">
    <property type="entry name" value="Znf_RING/FYVE/PHD"/>
</dbReference>
<keyword evidence="4" id="KW-0862">Zinc</keyword>
<dbReference type="InterPro" id="IPR016181">
    <property type="entry name" value="Acyl_CoA_acyltransferase"/>
</dbReference>
<feature type="compositionally biased region" description="Low complexity" evidence="7">
    <location>
        <begin position="535"/>
        <end position="548"/>
    </location>
</feature>
<evidence type="ECO:0000256" key="1">
    <source>
        <dbReference type="ARBA" id="ARBA00004123"/>
    </source>
</evidence>
<feature type="region of interest" description="Disordered" evidence="7">
    <location>
        <begin position="1265"/>
        <end position="1287"/>
    </location>
</feature>
<gene>
    <name evidence="10" type="ORF">g.33507</name>
</gene>
<feature type="compositionally biased region" description="Low complexity" evidence="7">
    <location>
        <begin position="465"/>
        <end position="475"/>
    </location>
</feature>
<evidence type="ECO:0000256" key="4">
    <source>
        <dbReference type="ARBA" id="ARBA00022833"/>
    </source>
</evidence>
<dbReference type="GO" id="GO:0042393">
    <property type="term" value="F:histone binding"/>
    <property type="evidence" value="ECO:0007669"/>
    <property type="project" value="TreeGrafter"/>
</dbReference>
<evidence type="ECO:0000259" key="9">
    <source>
        <dbReference type="PROSITE" id="PS51186"/>
    </source>
</evidence>
<dbReference type="GO" id="GO:0045944">
    <property type="term" value="P:positive regulation of transcription by RNA polymerase II"/>
    <property type="evidence" value="ECO:0007669"/>
    <property type="project" value="TreeGrafter"/>
</dbReference>
<feature type="compositionally biased region" description="Low complexity" evidence="7">
    <location>
        <begin position="752"/>
        <end position="772"/>
    </location>
</feature>
<feature type="region of interest" description="Disordered" evidence="7">
    <location>
        <begin position="58"/>
        <end position="194"/>
    </location>
</feature>
<feature type="compositionally biased region" description="Polar residues" evidence="7">
    <location>
        <begin position="58"/>
        <end position="69"/>
    </location>
</feature>
<reference evidence="10" key="1">
    <citation type="submission" date="2015-08" db="EMBL/GenBank/DDBJ databases">
        <authorList>
            <person name="Babu N.S."/>
            <person name="Beckwith C.J."/>
            <person name="Beseler K.G."/>
            <person name="Brison A."/>
            <person name="Carone J.V."/>
            <person name="Caskin T.P."/>
            <person name="Diamond M."/>
            <person name="Durham M.E."/>
            <person name="Foxe J.M."/>
            <person name="Go M."/>
            <person name="Henderson B.A."/>
            <person name="Jones I.B."/>
            <person name="McGettigan J.A."/>
            <person name="Micheletti S.J."/>
            <person name="Nasrallah M.E."/>
            <person name="Ortiz D."/>
            <person name="Piller C.R."/>
            <person name="Privatt S.R."/>
            <person name="Schneider S.L."/>
            <person name="Sharp S."/>
            <person name="Smith T.C."/>
            <person name="Stanton J.D."/>
            <person name="Ullery H.E."/>
            <person name="Wilson R.J."/>
            <person name="Serrano M.G."/>
            <person name="Buck G."/>
            <person name="Lee V."/>
            <person name="Wang Y."/>
            <person name="Carvalho R."/>
            <person name="Voegtly L."/>
            <person name="Shi R."/>
            <person name="Duckworth R."/>
            <person name="Johnson A."/>
            <person name="Loviza R."/>
            <person name="Walstead R."/>
            <person name="Shah Z."/>
            <person name="Kiflezghi M."/>
            <person name="Wade K."/>
            <person name="Ball S.L."/>
            <person name="Bradley K.W."/>
            <person name="Asai D.J."/>
            <person name="Bowman C.A."/>
            <person name="Russell D.A."/>
            <person name="Pope W.H."/>
            <person name="Jacobs-Sera D."/>
            <person name="Hendrix R.W."/>
            <person name="Hatfull G.F."/>
        </authorList>
    </citation>
    <scope>NUCLEOTIDE SEQUENCE</scope>
</reference>
<evidence type="ECO:0000256" key="5">
    <source>
        <dbReference type="ARBA" id="ARBA00023242"/>
    </source>
</evidence>
<dbReference type="EMBL" id="GDKF01005996">
    <property type="protein sequence ID" value="JAT72626.1"/>
    <property type="molecule type" value="Transcribed_RNA"/>
</dbReference>
<dbReference type="InterPro" id="IPR001965">
    <property type="entry name" value="Znf_PHD"/>
</dbReference>
<protein>
    <recommendedName>
        <fullName evidence="11">PHD-type domain-containing protein</fullName>
    </recommendedName>
</protein>
<dbReference type="PANTHER" id="PTHR47025">
    <property type="entry name" value="AUTOIMMUNE REGULATOR"/>
    <property type="match status" value="1"/>
</dbReference>
<dbReference type="InterPro" id="IPR019787">
    <property type="entry name" value="Znf_PHD-finger"/>
</dbReference>
<dbReference type="InterPro" id="IPR011011">
    <property type="entry name" value="Znf_FYVE_PHD"/>
</dbReference>
<dbReference type="GO" id="GO:0000977">
    <property type="term" value="F:RNA polymerase II transcription regulatory region sequence-specific DNA binding"/>
    <property type="evidence" value="ECO:0007669"/>
    <property type="project" value="TreeGrafter"/>
</dbReference>
<dbReference type="InterPro" id="IPR032308">
    <property type="entry name" value="TDBD"/>
</dbReference>